<name>A0A0D0HK37_9BACL</name>
<dbReference type="PIRSF" id="PIRSF029886">
    <property type="entry name" value="KBAA"/>
    <property type="match status" value="1"/>
</dbReference>
<keyword evidence="1" id="KW-0812">Transmembrane</keyword>
<feature type="transmembrane region" description="Helical" evidence="1">
    <location>
        <begin position="48"/>
        <end position="73"/>
    </location>
</feature>
<dbReference type="GO" id="GO:0045881">
    <property type="term" value="P:positive regulation of sporulation resulting in formation of a cellular spore"/>
    <property type="evidence" value="ECO:0007669"/>
    <property type="project" value="InterPro"/>
</dbReference>
<keyword evidence="3" id="KW-1185">Reference proteome</keyword>
<feature type="transmembrane region" description="Helical" evidence="1">
    <location>
        <begin position="85"/>
        <end position="105"/>
    </location>
</feature>
<dbReference type="Pfam" id="PF14089">
    <property type="entry name" value="KbaA"/>
    <property type="match status" value="1"/>
</dbReference>
<protein>
    <submittedName>
        <fullName evidence="2">Uncharacterized protein</fullName>
    </submittedName>
</protein>
<keyword evidence="1" id="KW-1133">Transmembrane helix</keyword>
<dbReference type="EMBL" id="JXTG01000014">
    <property type="protein sequence ID" value="KIP20589.1"/>
    <property type="molecule type" value="Genomic_DNA"/>
</dbReference>
<comment type="caution">
    <text evidence="2">The sequence shown here is derived from an EMBL/GenBank/DDBJ whole genome shotgun (WGS) entry which is preliminary data.</text>
</comment>
<accession>A0A0D0HK37</accession>
<dbReference type="SMART" id="SM01251">
    <property type="entry name" value="KbaA"/>
    <property type="match status" value="1"/>
</dbReference>
<evidence type="ECO:0000313" key="2">
    <source>
        <dbReference type="EMBL" id="KIP20589.1"/>
    </source>
</evidence>
<feature type="transmembrane region" description="Helical" evidence="1">
    <location>
        <begin position="7"/>
        <end position="28"/>
    </location>
</feature>
<feature type="transmembrane region" description="Helical" evidence="1">
    <location>
        <begin position="146"/>
        <end position="166"/>
    </location>
</feature>
<dbReference type="InterPro" id="IPR024164">
    <property type="entry name" value="KinB-signalling_activ"/>
</dbReference>
<reference evidence="2 3" key="1">
    <citation type="submission" date="2015-01" db="EMBL/GenBank/DDBJ databases">
        <title>Genome sequence of Anoxybacillus ayderensis strain AB04.</title>
        <authorList>
            <person name="Belduz A.O."/>
            <person name="Canakci S."/>
            <person name="Chan K.-G."/>
            <person name="Kahar U.M."/>
            <person name="Yaakob A.S."/>
            <person name="Chan C.S."/>
            <person name="Goh K.M."/>
        </authorList>
    </citation>
    <scope>NUCLEOTIDE SEQUENCE [LARGE SCALE GENOMIC DNA]</scope>
    <source>
        <strain evidence="2 3">AB04</strain>
    </source>
</reference>
<feature type="transmembrane region" description="Helical" evidence="1">
    <location>
        <begin position="117"/>
        <end position="137"/>
    </location>
</feature>
<keyword evidence="1" id="KW-0472">Membrane</keyword>
<sequence length="198" mass="23101">MNSRKWVQLFFSTLFVGGISTGIVGFAVKWNEYAHLFTSFEIKEILSVLVWLIGVGFIFSVISQMGFFAYLTIHRFGLGIFRSVSLWNAVQIVLIAFVLFDLVYFRYQLFAKEGESIVSYVLVALFIFLFGLIVAYVKMRETNKEAFIPALFFMVVVTVIEWFPVLRINEENWLYLMLFPLLICNAYQLLTLHRLLRK</sequence>
<gene>
    <name evidence="2" type="ORF">JV16_02303</name>
</gene>
<dbReference type="AlphaFoldDB" id="A0A0D0HK37"/>
<proteinExistence type="predicted"/>
<dbReference type="PATRIC" id="fig|265546.4.peg.2317"/>
<organism evidence="2 3">
    <name type="scientific">Anoxybacillus ayderensis</name>
    <dbReference type="NCBI Taxonomy" id="265546"/>
    <lineage>
        <taxon>Bacteria</taxon>
        <taxon>Bacillati</taxon>
        <taxon>Bacillota</taxon>
        <taxon>Bacilli</taxon>
        <taxon>Bacillales</taxon>
        <taxon>Anoxybacillaceae</taxon>
        <taxon>Anoxybacillus</taxon>
    </lineage>
</organism>
<evidence type="ECO:0000313" key="3">
    <source>
        <dbReference type="Proteomes" id="UP000032047"/>
    </source>
</evidence>
<feature type="transmembrane region" description="Helical" evidence="1">
    <location>
        <begin position="172"/>
        <end position="190"/>
    </location>
</feature>
<evidence type="ECO:0000256" key="1">
    <source>
        <dbReference type="SAM" id="Phobius"/>
    </source>
</evidence>
<dbReference type="RefSeq" id="WP_021095315.1">
    <property type="nucleotide sequence ID" value="NZ_ANOC01000042.1"/>
</dbReference>
<dbReference type="Proteomes" id="UP000032047">
    <property type="component" value="Unassembled WGS sequence"/>
</dbReference>